<evidence type="ECO:0000313" key="1">
    <source>
        <dbReference type="EMBL" id="KAI3787559.1"/>
    </source>
</evidence>
<accession>A0ACB9GVM7</accession>
<name>A0ACB9GVM7_9ASTR</name>
<reference evidence="1 2" key="2">
    <citation type="journal article" date="2022" name="Mol. Ecol. Resour.">
        <title>The genomes of chicory, endive, great burdock and yacon provide insights into Asteraceae paleo-polyploidization history and plant inulin production.</title>
        <authorList>
            <person name="Fan W."/>
            <person name="Wang S."/>
            <person name="Wang H."/>
            <person name="Wang A."/>
            <person name="Jiang F."/>
            <person name="Liu H."/>
            <person name="Zhao H."/>
            <person name="Xu D."/>
            <person name="Zhang Y."/>
        </authorList>
    </citation>
    <scope>NUCLEOTIDE SEQUENCE [LARGE SCALE GENOMIC DNA]</scope>
    <source>
        <strain evidence="2">cv. Yunnan</strain>
        <tissue evidence="1">Leaves</tissue>
    </source>
</reference>
<keyword evidence="2" id="KW-1185">Reference proteome</keyword>
<proteinExistence type="predicted"/>
<reference evidence="2" key="1">
    <citation type="journal article" date="2022" name="Mol. Ecol. Resour.">
        <title>The genomes of chicory, endive, great burdock and yacon provide insights into Asteraceae palaeo-polyploidization history and plant inulin production.</title>
        <authorList>
            <person name="Fan W."/>
            <person name="Wang S."/>
            <person name="Wang H."/>
            <person name="Wang A."/>
            <person name="Jiang F."/>
            <person name="Liu H."/>
            <person name="Zhao H."/>
            <person name="Xu D."/>
            <person name="Zhang Y."/>
        </authorList>
    </citation>
    <scope>NUCLEOTIDE SEQUENCE [LARGE SCALE GENOMIC DNA]</scope>
    <source>
        <strain evidence="2">cv. Yunnan</strain>
    </source>
</reference>
<evidence type="ECO:0000313" key="2">
    <source>
        <dbReference type="Proteomes" id="UP001056120"/>
    </source>
</evidence>
<organism evidence="1 2">
    <name type="scientific">Smallanthus sonchifolius</name>
    <dbReference type="NCBI Taxonomy" id="185202"/>
    <lineage>
        <taxon>Eukaryota</taxon>
        <taxon>Viridiplantae</taxon>
        <taxon>Streptophyta</taxon>
        <taxon>Embryophyta</taxon>
        <taxon>Tracheophyta</taxon>
        <taxon>Spermatophyta</taxon>
        <taxon>Magnoliopsida</taxon>
        <taxon>eudicotyledons</taxon>
        <taxon>Gunneridae</taxon>
        <taxon>Pentapetalae</taxon>
        <taxon>asterids</taxon>
        <taxon>campanulids</taxon>
        <taxon>Asterales</taxon>
        <taxon>Asteraceae</taxon>
        <taxon>Asteroideae</taxon>
        <taxon>Heliantheae alliance</taxon>
        <taxon>Millerieae</taxon>
        <taxon>Smallanthus</taxon>
    </lineage>
</organism>
<dbReference type="EMBL" id="CM042030">
    <property type="protein sequence ID" value="KAI3787559.1"/>
    <property type="molecule type" value="Genomic_DNA"/>
</dbReference>
<gene>
    <name evidence="1" type="ORF">L1987_42119</name>
</gene>
<protein>
    <submittedName>
        <fullName evidence="1">Uncharacterized protein</fullName>
    </submittedName>
</protein>
<sequence>MRQTKAADGGSVVVSRMLQLILTATLVHVASGKVTIQITNLIGYDDVIIIGCRSLDDDLGQHTLSYGQSMEWKFKPNFTKTTLFYCNARWKAMRVDFDAYAYMRDNYGCGSDCRWLFTIDGVYAHDSNHDSWDFRYSWHS</sequence>
<comment type="caution">
    <text evidence="1">The sequence shown here is derived from an EMBL/GenBank/DDBJ whole genome shotgun (WGS) entry which is preliminary data.</text>
</comment>
<dbReference type="Proteomes" id="UP001056120">
    <property type="component" value="Linkage Group LG13"/>
</dbReference>